<organism evidence="1 2">
    <name type="scientific">Chamaesiphon minutus (strain ATCC 27169 / PCC 6605)</name>
    <dbReference type="NCBI Taxonomy" id="1173020"/>
    <lineage>
        <taxon>Bacteria</taxon>
        <taxon>Bacillati</taxon>
        <taxon>Cyanobacteriota</taxon>
        <taxon>Cyanophyceae</taxon>
        <taxon>Gomontiellales</taxon>
        <taxon>Chamaesiphonaceae</taxon>
        <taxon>Chamaesiphon</taxon>
    </lineage>
</organism>
<accession>K9UBU6</accession>
<dbReference type="HOGENOM" id="CLU_1657687_0_0_3"/>
<evidence type="ECO:0000313" key="2">
    <source>
        <dbReference type="Proteomes" id="UP000010366"/>
    </source>
</evidence>
<reference evidence="1 2" key="1">
    <citation type="submission" date="2012-05" db="EMBL/GenBank/DDBJ databases">
        <title>Finished chromosome of genome of Chamaesiphon sp. PCC 6605.</title>
        <authorList>
            <consortium name="US DOE Joint Genome Institute"/>
            <person name="Gugger M."/>
            <person name="Coursin T."/>
            <person name="Rippka R."/>
            <person name="Tandeau De Marsac N."/>
            <person name="Huntemann M."/>
            <person name="Wei C.-L."/>
            <person name="Han J."/>
            <person name="Detter J.C."/>
            <person name="Han C."/>
            <person name="Tapia R."/>
            <person name="Chen A."/>
            <person name="Kyrpides N."/>
            <person name="Mavromatis K."/>
            <person name="Markowitz V."/>
            <person name="Szeto E."/>
            <person name="Ivanova N."/>
            <person name="Pagani I."/>
            <person name="Pati A."/>
            <person name="Goodwin L."/>
            <person name="Nordberg H.P."/>
            <person name="Cantor M.N."/>
            <person name="Hua S.X."/>
            <person name="Woyke T."/>
            <person name="Kerfeld C.A."/>
        </authorList>
    </citation>
    <scope>NUCLEOTIDE SEQUENCE [LARGE SCALE GENOMIC DNA]</scope>
    <source>
        <strain evidence="2">ATCC 27169 / PCC 6605</strain>
    </source>
</reference>
<name>K9UBU6_CHAP6</name>
<protein>
    <recommendedName>
        <fullName evidence="3">Spore coat protein U domain-containing protein</fullName>
    </recommendedName>
</protein>
<dbReference type="Proteomes" id="UP000010366">
    <property type="component" value="Chromosome"/>
</dbReference>
<dbReference type="KEGG" id="cmp:Cha6605_0624"/>
<evidence type="ECO:0008006" key="3">
    <source>
        <dbReference type="Google" id="ProtNLM"/>
    </source>
</evidence>
<proteinExistence type="predicted"/>
<gene>
    <name evidence="1" type="ORF">Cha6605_0624</name>
</gene>
<evidence type="ECO:0000313" key="1">
    <source>
        <dbReference type="EMBL" id="AFY91901.1"/>
    </source>
</evidence>
<dbReference type="EMBL" id="CP003600">
    <property type="protein sequence ID" value="AFY91901.1"/>
    <property type="molecule type" value="Genomic_DNA"/>
</dbReference>
<dbReference type="OrthoDB" id="9856482at2"/>
<sequence>MYRSQFIQFVAVASWLWMSQENIARSEQFGLIAQNGNDNTCQIDRFIAEELLPNSNPATGLRGLASIAVSCRGNASGNLLLTLNPSVVYNGGAKMQFVSQSGVLAGATTNPATSTISVPISSQGIQSGNGSIRVAIVAPSGKLLKAARDYKLVLTAVFN</sequence>
<keyword evidence="2" id="KW-1185">Reference proteome</keyword>
<dbReference type="RefSeq" id="WP_015158095.1">
    <property type="nucleotide sequence ID" value="NC_019697.1"/>
</dbReference>
<dbReference type="AlphaFoldDB" id="K9UBU6"/>